<dbReference type="Proteomes" id="UP000070544">
    <property type="component" value="Unassembled WGS sequence"/>
</dbReference>
<feature type="region of interest" description="Disordered" evidence="1">
    <location>
        <begin position="996"/>
        <end position="1029"/>
    </location>
</feature>
<feature type="region of interest" description="Disordered" evidence="1">
    <location>
        <begin position="547"/>
        <end position="567"/>
    </location>
</feature>
<feature type="compositionally biased region" description="Basic and acidic residues" evidence="1">
    <location>
        <begin position="786"/>
        <end position="798"/>
    </location>
</feature>
<feature type="region of interest" description="Disordered" evidence="1">
    <location>
        <begin position="409"/>
        <end position="436"/>
    </location>
</feature>
<dbReference type="PROSITE" id="PS50174">
    <property type="entry name" value="G_PATCH"/>
    <property type="match status" value="1"/>
</dbReference>
<dbReference type="GO" id="GO:0005634">
    <property type="term" value="C:nucleus"/>
    <property type="evidence" value="ECO:0007669"/>
    <property type="project" value="TreeGrafter"/>
</dbReference>
<feature type="domain" description="G-patch" evidence="2">
    <location>
        <begin position="218"/>
        <end position="238"/>
    </location>
</feature>
<evidence type="ECO:0000313" key="4">
    <source>
        <dbReference type="Proteomes" id="UP000070544"/>
    </source>
</evidence>
<feature type="region of interest" description="Disordered" evidence="1">
    <location>
        <begin position="236"/>
        <end position="279"/>
    </location>
</feature>
<dbReference type="PANTHER" id="PTHR13384">
    <property type="entry name" value="G PATCH DOMAIN-CONTAINING PROTEIN 1"/>
    <property type="match status" value="1"/>
</dbReference>
<evidence type="ECO:0000313" key="3">
    <source>
        <dbReference type="EMBL" id="KXS21358.1"/>
    </source>
</evidence>
<feature type="region of interest" description="Disordered" evidence="1">
    <location>
        <begin position="719"/>
        <end position="738"/>
    </location>
</feature>
<feature type="region of interest" description="Disordered" evidence="1">
    <location>
        <begin position="1"/>
        <end position="72"/>
    </location>
</feature>
<feature type="compositionally biased region" description="Acidic residues" evidence="1">
    <location>
        <begin position="54"/>
        <end position="63"/>
    </location>
</feature>
<evidence type="ECO:0000259" key="2">
    <source>
        <dbReference type="PROSITE" id="PS50174"/>
    </source>
</evidence>
<gene>
    <name evidence="3" type="ORF">M427DRAFT_317626</name>
</gene>
<proteinExistence type="predicted"/>
<feature type="compositionally biased region" description="Acidic residues" evidence="1">
    <location>
        <begin position="843"/>
        <end position="856"/>
    </location>
</feature>
<dbReference type="AlphaFoldDB" id="A0A139AXA6"/>
<organism evidence="3 4">
    <name type="scientific">Gonapodya prolifera (strain JEL478)</name>
    <name type="common">Monoblepharis prolifera</name>
    <dbReference type="NCBI Taxonomy" id="1344416"/>
    <lineage>
        <taxon>Eukaryota</taxon>
        <taxon>Fungi</taxon>
        <taxon>Fungi incertae sedis</taxon>
        <taxon>Chytridiomycota</taxon>
        <taxon>Chytridiomycota incertae sedis</taxon>
        <taxon>Monoblepharidomycetes</taxon>
        <taxon>Monoblepharidales</taxon>
        <taxon>Gonapodyaceae</taxon>
        <taxon>Gonapodya</taxon>
    </lineage>
</organism>
<keyword evidence="4" id="KW-1185">Reference proteome</keyword>
<dbReference type="InterPro" id="IPR000467">
    <property type="entry name" value="G_patch_dom"/>
</dbReference>
<protein>
    <recommendedName>
        <fullName evidence="2">G-patch domain-containing protein</fullName>
    </recommendedName>
</protein>
<dbReference type="InterPro" id="IPR011666">
    <property type="entry name" value="DUF1604"/>
</dbReference>
<feature type="region of interest" description="Disordered" evidence="1">
    <location>
        <begin position="291"/>
        <end position="336"/>
    </location>
</feature>
<feature type="compositionally biased region" description="Gly residues" evidence="1">
    <location>
        <begin position="1"/>
        <end position="10"/>
    </location>
</feature>
<feature type="compositionally biased region" description="Basic and acidic residues" evidence="1">
    <location>
        <begin position="243"/>
        <end position="266"/>
    </location>
</feature>
<dbReference type="OrthoDB" id="20507at2759"/>
<dbReference type="GO" id="GO:0006397">
    <property type="term" value="P:mRNA processing"/>
    <property type="evidence" value="ECO:0007669"/>
    <property type="project" value="InterPro"/>
</dbReference>
<dbReference type="GO" id="GO:0003723">
    <property type="term" value="F:RNA binding"/>
    <property type="evidence" value="ECO:0007669"/>
    <property type="project" value="TreeGrafter"/>
</dbReference>
<dbReference type="OMA" id="QLWQQHA"/>
<dbReference type="EMBL" id="KQ965733">
    <property type="protein sequence ID" value="KXS21358.1"/>
    <property type="molecule type" value="Genomic_DNA"/>
</dbReference>
<feature type="region of interest" description="Disordered" evidence="1">
    <location>
        <begin position="786"/>
        <end position="865"/>
    </location>
</feature>
<sequence length="1029" mass="111728">MFKSAGGSGSRRGLRIRDDEEDDISESVRIQRPAHTKRQRGNNPGSGKRKDLDAPDSDEDENADTFVLVGKEQPLDLDEASRKERNKYLPVWKQEVLDEKGRKRFHGAFTGGFSAGYFNTVGSKEGWTPSQFVSSRKERAKVQQTAEDFMDEDDVREFGPKVAVKDEYNQFDILAGTQGEMARRKALESARKGQESSSTTLPLNDALLSAFVAPVPTSSSVGVAILKRMGWREGQGVGPRIKRTVDKATSEDEGGKSDGDDDEHARGHTFAPKEGVFARLEVKTDQRGIGYVPETSVENAEDAYGGQKRKRHQGGSAPLSDDANGTESRSKQRRTEAFGVGAFEDENDMEDIDVYGVRDSKQWNGVSRKTQGLRGGYHNEIGNDDEEEEQRLVLGGRGVAGMFGLGKGSRPPEHPGAIEGKHQLGTPGRTDPSSRIPGFRLVVKSATFTKYFPPPTLPPGWKPQPRVFKTPPPKIVIFPTGYKRSLLASQEAATAPAPQYASVQLDADRRRDILGEEKIPAPNRSVFSAGLLKPEDQLRLANALEAAQRATGQKPAGTSAGGGTASKGLEPDLSLIEKDVAIYLLKQPLPYPSDPAKQSRYKRFVETYAGMHETLAAPPPWMSELERKVEEGEFVRVARMAGLAVSKNAAQTSGSTQGALASWAPLKGGFAERFRREGDKDAKSDEGEALGPSTSRKFGLLTRTATNFYPSRLLCKRFNVPDPHPEGPPGGDTKRDGEKEVLAQEVMDKLVREREDTVGGGFAGMRGNDSAEKSFTFIGADIKKQLEGSRDGGDRTSFEKGGAASVDAEEEKPIPEDDIATIDPEEGKLDRPSMDIFTAIFGDGDDSDDSDDDDEQPVNPATAPTIVPIALQVPAEAPKPPTTSKAVNADLSTDSASFRPVFTKRKPTDSATKTANGVVKRGQSGSGTNRRARIKRKVVHVGLVMMIGNKTRTEPLVCAPILAMGTEIATATETETDKSQARRLPAYPVTPQHRLLPVSRTTPSPWKTCTMPRMARGTNKRASGGTKKS</sequence>
<reference evidence="3 4" key="1">
    <citation type="journal article" date="2015" name="Genome Biol. Evol.">
        <title>Phylogenomic analyses indicate that early fungi evolved digesting cell walls of algal ancestors of land plants.</title>
        <authorList>
            <person name="Chang Y."/>
            <person name="Wang S."/>
            <person name="Sekimoto S."/>
            <person name="Aerts A.L."/>
            <person name="Choi C."/>
            <person name="Clum A."/>
            <person name="LaButti K.M."/>
            <person name="Lindquist E.A."/>
            <person name="Yee Ngan C."/>
            <person name="Ohm R.A."/>
            <person name="Salamov A.A."/>
            <person name="Grigoriev I.V."/>
            <person name="Spatafora J.W."/>
            <person name="Berbee M.L."/>
        </authorList>
    </citation>
    <scope>NUCLEOTIDE SEQUENCE [LARGE SCALE GENOMIC DNA]</scope>
    <source>
        <strain evidence="3 4">JEL478</strain>
    </source>
</reference>
<name>A0A139AXA6_GONPJ</name>
<dbReference type="Pfam" id="PF26093">
    <property type="entry name" value="HTH_TGH"/>
    <property type="match status" value="1"/>
</dbReference>
<accession>A0A139AXA6</accession>
<dbReference type="Pfam" id="PF01585">
    <property type="entry name" value="G-patch"/>
    <property type="match status" value="1"/>
</dbReference>
<dbReference type="STRING" id="1344416.A0A139AXA6"/>
<dbReference type="Pfam" id="PF07713">
    <property type="entry name" value="DUF1604"/>
    <property type="match status" value="1"/>
</dbReference>
<dbReference type="PANTHER" id="PTHR13384:SF19">
    <property type="entry name" value="G PATCH DOMAIN-CONTAINING PROTEIN 1"/>
    <property type="match status" value="1"/>
</dbReference>
<evidence type="ECO:0000256" key="1">
    <source>
        <dbReference type="SAM" id="MobiDB-lite"/>
    </source>
</evidence>